<evidence type="ECO:0000256" key="1">
    <source>
        <dbReference type="SAM" id="MobiDB-lite"/>
    </source>
</evidence>
<sequence length="50" mass="5460">MAPIGPLDMRAEHPTPSNGGLASARAIRSCIPFSNERHTPIEYARGRPFI</sequence>
<reference evidence="2 3" key="1">
    <citation type="submission" date="2012-11" db="EMBL/GenBank/DDBJ databases">
        <title>Genome assembly of Thiorhodococcus sp. AK35.</title>
        <authorList>
            <person name="Nupur N."/>
            <person name="Khatri I."/>
            <person name="Subramanian S."/>
            <person name="Pinnaka A."/>
        </authorList>
    </citation>
    <scope>NUCLEOTIDE SEQUENCE [LARGE SCALE GENOMIC DNA]</scope>
    <source>
        <strain evidence="2 3">AK35</strain>
    </source>
</reference>
<dbReference type="AlphaFoldDB" id="W9VG86"/>
<dbReference type="EMBL" id="AONC01000016">
    <property type="protein sequence ID" value="EXJ16011.1"/>
    <property type="molecule type" value="Genomic_DNA"/>
</dbReference>
<feature type="region of interest" description="Disordered" evidence="1">
    <location>
        <begin position="1"/>
        <end position="22"/>
    </location>
</feature>
<organism evidence="2 3">
    <name type="scientific">Imhoffiella purpurea</name>
    <dbReference type="NCBI Taxonomy" id="1249627"/>
    <lineage>
        <taxon>Bacteria</taxon>
        <taxon>Pseudomonadati</taxon>
        <taxon>Pseudomonadota</taxon>
        <taxon>Gammaproteobacteria</taxon>
        <taxon>Chromatiales</taxon>
        <taxon>Chromatiaceae</taxon>
        <taxon>Imhoffiella</taxon>
    </lineage>
</organism>
<evidence type="ECO:0000313" key="2">
    <source>
        <dbReference type="EMBL" id="EXJ16011.1"/>
    </source>
</evidence>
<proteinExistence type="predicted"/>
<name>W9VG86_9GAMM</name>
<evidence type="ECO:0000313" key="3">
    <source>
        <dbReference type="Proteomes" id="UP000019460"/>
    </source>
</evidence>
<accession>W9VG86</accession>
<dbReference type="STRING" id="1249627.D779_0635"/>
<keyword evidence="3" id="KW-1185">Reference proteome</keyword>
<dbReference type="Proteomes" id="UP000019460">
    <property type="component" value="Unassembled WGS sequence"/>
</dbReference>
<protein>
    <submittedName>
        <fullName evidence="2">Uncharacterized protein</fullName>
    </submittedName>
</protein>
<comment type="caution">
    <text evidence="2">The sequence shown here is derived from an EMBL/GenBank/DDBJ whole genome shotgun (WGS) entry which is preliminary data.</text>
</comment>
<gene>
    <name evidence="2" type="ORF">D779_0635</name>
</gene>